<dbReference type="InterPro" id="IPR050595">
    <property type="entry name" value="Bact_response_regulator"/>
</dbReference>
<keyword evidence="2" id="KW-0902">Two-component regulatory system</keyword>
<dbReference type="PANTHER" id="PTHR44591:SF14">
    <property type="entry name" value="PROTEIN PILG"/>
    <property type="match status" value="1"/>
</dbReference>
<dbReference type="SUPFAM" id="SSF52172">
    <property type="entry name" value="CheY-like"/>
    <property type="match status" value="1"/>
</dbReference>
<keyword evidence="1" id="KW-0597">Phosphoprotein</keyword>
<organism evidence="4">
    <name type="scientific">bioreactor metagenome</name>
    <dbReference type="NCBI Taxonomy" id="1076179"/>
    <lineage>
        <taxon>unclassified sequences</taxon>
        <taxon>metagenomes</taxon>
        <taxon>ecological metagenomes</taxon>
    </lineage>
</organism>
<proteinExistence type="predicted"/>
<evidence type="ECO:0000313" key="4">
    <source>
        <dbReference type="EMBL" id="MPM42820.1"/>
    </source>
</evidence>
<reference evidence="4" key="1">
    <citation type="submission" date="2019-08" db="EMBL/GenBank/DDBJ databases">
        <authorList>
            <person name="Kucharzyk K."/>
            <person name="Murdoch R.W."/>
            <person name="Higgins S."/>
            <person name="Loffler F."/>
        </authorList>
    </citation>
    <scope>NUCLEOTIDE SEQUENCE</scope>
</reference>
<sequence>MTKPKGLVIDDDSLILESVDDILSILNHEKSDGAQSADEARSLLEKNKYDYVILDLEIPTRFGTKADVRFGQMFLNEIRKIYSKDELPVIIITGRLVSRAEYAADIMFAGANDYITKPFPQTGHTLEAAVEKVLAESKRAKESGLVAPPSGAAWITRKYSPTTTSWTVTAMNGKTYEIHLRSKSKQNLVLECIFRHYREKKCIPHGDFVDQCGWTDGEYFKKENGKMNPKRGAIKNHLSAIRSSLHINYEFIDIGIIFNQPEA</sequence>
<feature type="domain" description="Response regulatory" evidence="3">
    <location>
        <begin position="5"/>
        <end position="132"/>
    </location>
</feature>
<dbReference type="GO" id="GO:0000160">
    <property type="term" value="P:phosphorelay signal transduction system"/>
    <property type="evidence" value="ECO:0007669"/>
    <property type="project" value="UniProtKB-KW"/>
</dbReference>
<dbReference type="EMBL" id="VSSQ01009869">
    <property type="protein sequence ID" value="MPM42820.1"/>
    <property type="molecule type" value="Genomic_DNA"/>
</dbReference>
<dbReference type="GO" id="GO:0008984">
    <property type="term" value="F:protein-glutamate methylesterase activity"/>
    <property type="evidence" value="ECO:0007669"/>
    <property type="project" value="UniProtKB-EC"/>
</dbReference>
<comment type="caution">
    <text evidence="4">The sequence shown here is derived from an EMBL/GenBank/DDBJ whole genome shotgun (WGS) entry which is preliminary data.</text>
</comment>
<accession>A0A644ZPE8</accession>
<gene>
    <name evidence="4" type="primary">cheB_47</name>
    <name evidence="4" type="ORF">SDC9_89491</name>
</gene>
<dbReference type="InterPro" id="IPR001789">
    <property type="entry name" value="Sig_transdc_resp-reg_receiver"/>
</dbReference>
<dbReference type="InterPro" id="IPR011006">
    <property type="entry name" value="CheY-like_superfamily"/>
</dbReference>
<name>A0A644ZPE8_9ZZZZ</name>
<evidence type="ECO:0000256" key="1">
    <source>
        <dbReference type="ARBA" id="ARBA00022553"/>
    </source>
</evidence>
<dbReference type="PANTHER" id="PTHR44591">
    <property type="entry name" value="STRESS RESPONSE REGULATOR PROTEIN 1"/>
    <property type="match status" value="1"/>
</dbReference>
<protein>
    <submittedName>
        <fullName evidence="4">Chemotaxis response regulator protein-glutamate methylesterase</fullName>
        <ecNumber evidence="4">3.1.1.61</ecNumber>
    </submittedName>
</protein>
<dbReference type="SMART" id="SM00448">
    <property type="entry name" value="REC"/>
    <property type="match status" value="1"/>
</dbReference>
<evidence type="ECO:0000256" key="2">
    <source>
        <dbReference type="ARBA" id="ARBA00023012"/>
    </source>
</evidence>
<dbReference type="Pfam" id="PF00072">
    <property type="entry name" value="Response_reg"/>
    <property type="match status" value="1"/>
</dbReference>
<dbReference type="PROSITE" id="PS50110">
    <property type="entry name" value="RESPONSE_REGULATORY"/>
    <property type="match status" value="1"/>
</dbReference>
<evidence type="ECO:0000259" key="3">
    <source>
        <dbReference type="PROSITE" id="PS50110"/>
    </source>
</evidence>
<keyword evidence="4" id="KW-0378">Hydrolase</keyword>
<dbReference type="AlphaFoldDB" id="A0A644ZPE8"/>
<dbReference type="CDD" id="cd00156">
    <property type="entry name" value="REC"/>
    <property type="match status" value="1"/>
</dbReference>
<dbReference type="EC" id="3.1.1.61" evidence="4"/>
<dbReference type="Gene3D" id="3.40.50.2300">
    <property type="match status" value="1"/>
</dbReference>